<dbReference type="AlphaFoldDB" id="A0A2V3V7E4"/>
<dbReference type="Proteomes" id="UP000248014">
    <property type="component" value="Unassembled WGS sequence"/>
</dbReference>
<dbReference type="InterPro" id="IPR029060">
    <property type="entry name" value="PIN-like_dom_sf"/>
</dbReference>
<dbReference type="RefSeq" id="WP_110298736.1">
    <property type="nucleotide sequence ID" value="NZ_QJJM01000006.1"/>
</dbReference>
<dbReference type="InterPro" id="IPR052919">
    <property type="entry name" value="TA_system_RNase"/>
</dbReference>
<dbReference type="SUPFAM" id="SSF88723">
    <property type="entry name" value="PIN domain-like"/>
    <property type="match status" value="1"/>
</dbReference>
<dbReference type="Gene3D" id="3.40.50.1010">
    <property type="entry name" value="5'-nuclease"/>
    <property type="match status" value="1"/>
</dbReference>
<feature type="domain" description="PIN" evidence="1">
    <location>
        <begin position="4"/>
        <end position="117"/>
    </location>
</feature>
<evidence type="ECO:0000259" key="1">
    <source>
        <dbReference type="Pfam" id="PF01850"/>
    </source>
</evidence>
<evidence type="ECO:0000313" key="2">
    <source>
        <dbReference type="EMBL" id="PXW76075.1"/>
    </source>
</evidence>
<proteinExistence type="predicted"/>
<comment type="caution">
    <text evidence="2">The sequence shown here is derived from an EMBL/GenBank/DDBJ whole genome shotgun (WGS) entry which is preliminary data.</text>
</comment>
<dbReference type="Pfam" id="PF01850">
    <property type="entry name" value="PIN"/>
    <property type="match status" value="1"/>
</dbReference>
<dbReference type="EMBL" id="QJJM01000006">
    <property type="protein sequence ID" value="PXW76075.1"/>
    <property type="molecule type" value="Genomic_DNA"/>
</dbReference>
<organism evidence="2 3">
    <name type="scientific">Blastomonas natatoria</name>
    <dbReference type="NCBI Taxonomy" id="34015"/>
    <lineage>
        <taxon>Bacteria</taxon>
        <taxon>Pseudomonadati</taxon>
        <taxon>Pseudomonadota</taxon>
        <taxon>Alphaproteobacteria</taxon>
        <taxon>Sphingomonadales</taxon>
        <taxon>Sphingomonadaceae</taxon>
        <taxon>Blastomonas</taxon>
    </lineage>
</organism>
<accession>A0A2V3V7E4</accession>
<name>A0A2V3V7E4_9SPHN</name>
<dbReference type="OrthoDB" id="9798990at2"/>
<dbReference type="CDD" id="cd09872">
    <property type="entry name" value="PIN_Sll0205-like"/>
    <property type="match status" value="1"/>
</dbReference>
<sequence>MRLMLDTHVLLWWLQDSPRLGQKARALIADPDHELMVSLASPWEISVKHRIGKLQESGADVMAALDGQGFVVLDLKPEHLRVLEAMPLIHRDPFDHLIIAQALAERCIVITDDAQLSGYGVSCLPA</sequence>
<dbReference type="InterPro" id="IPR002716">
    <property type="entry name" value="PIN_dom"/>
</dbReference>
<dbReference type="PANTHER" id="PTHR36173">
    <property type="entry name" value="RIBONUCLEASE VAPC16-RELATED"/>
    <property type="match status" value="1"/>
</dbReference>
<keyword evidence="3" id="KW-1185">Reference proteome</keyword>
<reference evidence="2 3" key="1">
    <citation type="submission" date="2018-05" db="EMBL/GenBank/DDBJ databases">
        <title>Genomic Encyclopedia of Type Strains, Phase IV (KMG-IV): sequencing the most valuable type-strain genomes for metagenomic binning, comparative biology and taxonomic classification.</title>
        <authorList>
            <person name="Goeker M."/>
        </authorList>
    </citation>
    <scope>NUCLEOTIDE SEQUENCE [LARGE SCALE GENOMIC DNA]</scope>
    <source>
        <strain evidence="2 3">DSM 3183</strain>
    </source>
</reference>
<dbReference type="InterPro" id="IPR041705">
    <property type="entry name" value="PIN_Sll0205"/>
</dbReference>
<protein>
    <submittedName>
        <fullName evidence="2">PIN domain nuclease of toxin-antitoxin system</fullName>
    </submittedName>
</protein>
<evidence type="ECO:0000313" key="3">
    <source>
        <dbReference type="Proteomes" id="UP000248014"/>
    </source>
</evidence>
<gene>
    <name evidence="2" type="ORF">C7451_106241</name>
</gene>
<dbReference type="PANTHER" id="PTHR36173:SF2">
    <property type="entry name" value="RIBONUCLEASE VAPC16"/>
    <property type="match status" value="1"/>
</dbReference>